<dbReference type="EMBL" id="MT143301">
    <property type="protein sequence ID" value="QJA95280.1"/>
    <property type="molecule type" value="Genomic_DNA"/>
</dbReference>
<dbReference type="AlphaFoldDB" id="A0A6M3LK52"/>
<accession>A0A6M3LK52</accession>
<evidence type="ECO:0000313" key="1">
    <source>
        <dbReference type="EMBL" id="QJA95280.1"/>
    </source>
</evidence>
<protein>
    <submittedName>
        <fullName evidence="1">Uncharacterized protein</fullName>
    </submittedName>
</protein>
<sequence>MICDYIHYQTKREGEVMIHYKETEYGFKFGDAEITRIHSDDKRGWVIVSLETSKFNGNKGLQIYITKTGKIRISDQRGEWLAPKE</sequence>
<organism evidence="1">
    <name type="scientific">viral metagenome</name>
    <dbReference type="NCBI Taxonomy" id="1070528"/>
    <lineage>
        <taxon>unclassified sequences</taxon>
        <taxon>metagenomes</taxon>
        <taxon>organismal metagenomes</taxon>
    </lineage>
</organism>
<name>A0A6M3LK52_9ZZZZ</name>
<reference evidence="1" key="1">
    <citation type="submission" date="2020-03" db="EMBL/GenBank/DDBJ databases">
        <title>The deep terrestrial virosphere.</title>
        <authorList>
            <person name="Holmfeldt K."/>
            <person name="Nilsson E."/>
            <person name="Simone D."/>
            <person name="Lopez-Fernandez M."/>
            <person name="Wu X."/>
            <person name="de Brujin I."/>
            <person name="Lundin D."/>
            <person name="Andersson A."/>
            <person name="Bertilsson S."/>
            <person name="Dopson M."/>
        </authorList>
    </citation>
    <scope>NUCLEOTIDE SEQUENCE</scope>
    <source>
        <strain evidence="1">MM415B05507</strain>
    </source>
</reference>
<proteinExistence type="predicted"/>
<gene>
    <name evidence="1" type="ORF">MM415B05507_0006</name>
</gene>